<sequence>MGHKFSVDGAKQLGAIHNGNVYWQPFPTEHASRVTILLYTVPDKGGLPRAKSRFPDIRNRKQKHLNAHPDDSNLPGQKATKTKVISDCHNRRKPFLHRFG</sequence>
<name>A0AAV4XB28_CAEEX</name>
<gene>
    <name evidence="2" type="ORF">CEXT_180961</name>
</gene>
<comment type="caution">
    <text evidence="2">The sequence shown here is derived from an EMBL/GenBank/DDBJ whole genome shotgun (WGS) entry which is preliminary data.</text>
</comment>
<organism evidence="2 3">
    <name type="scientific">Caerostris extrusa</name>
    <name type="common">Bark spider</name>
    <name type="synonym">Caerostris bankana</name>
    <dbReference type="NCBI Taxonomy" id="172846"/>
    <lineage>
        <taxon>Eukaryota</taxon>
        <taxon>Metazoa</taxon>
        <taxon>Ecdysozoa</taxon>
        <taxon>Arthropoda</taxon>
        <taxon>Chelicerata</taxon>
        <taxon>Arachnida</taxon>
        <taxon>Araneae</taxon>
        <taxon>Araneomorphae</taxon>
        <taxon>Entelegynae</taxon>
        <taxon>Araneoidea</taxon>
        <taxon>Araneidae</taxon>
        <taxon>Caerostris</taxon>
    </lineage>
</organism>
<dbReference type="AlphaFoldDB" id="A0AAV4XB28"/>
<accession>A0AAV4XB28</accession>
<keyword evidence="3" id="KW-1185">Reference proteome</keyword>
<evidence type="ECO:0000313" key="3">
    <source>
        <dbReference type="Proteomes" id="UP001054945"/>
    </source>
</evidence>
<dbReference type="EMBL" id="BPLR01000007">
    <property type="protein sequence ID" value="GIY91400.1"/>
    <property type="molecule type" value="Genomic_DNA"/>
</dbReference>
<protein>
    <submittedName>
        <fullName evidence="2">Uncharacterized protein</fullName>
    </submittedName>
</protein>
<reference evidence="2 3" key="1">
    <citation type="submission" date="2021-06" db="EMBL/GenBank/DDBJ databases">
        <title>Caerostris extrusa draft genome.</title>
        <authorList>
            <person name="Kono N."/>
            <person name="Arakawa K."/>
        </authorList>
    </citation>
    <scope>NUCLEOTIDE SEQUENCE [LARGE SCALE GENOMIC DNA]</scope>
</reference>
<feature type="region of interest" description="Disordered" evidence="1">
    <location>
        <begin position="60"/>
        <end position="80"/>
    </location>
</feature>
<evidence type="ECO:0000256" key="1">
    <source>
        <dbReference type="SAM" id="MobiDB-lite"/>
    </source>
</evidence>
<evidence type="ECO:0000313" key="2">
    <source>
        <dbReference type="EMBL" id="GIY91400.1"/>
    </source>
</evidence>
<dbReference type="Proteomes" id="UP001054945">
    <property type="component" value="Unassembled WGS sequence"/>
</dbReference>
<proteinExistence type="predicted"/>